<dbReference type="PANTHER" id="PTHR23342:SF0">
    <property type="entry name" value="N-ACETYLGLUTAMATE SYNTHASE, MITOCHONDRIAL"/>
    <property type="match status" value="1"/>
</dbReference>
<evidence type="ECO:0000313" key="11">
    <source>
        <dbReference type="EMBL" id="KZB66388.1"/>
    </source>
</evidence>
<keyword evidence="9" id="KW-0963">Cytoplasm</keyword>
<evidence type="ECO:0000256" key="8">
    <source>
        <dbReference type="ARBA" id="ARBA00048141"/>
    </source>
</evidence>
<evidence type="ECO:0000256" key="6">
    <source>
        <dbReference type="ARBA" id="ARBA00022777"/>
    </source>
</evidence>
<comment type="catalytic activity">
    <reaction evidence="8 9">
        <text>N-acetyl-L-glutamate + ATP = N-acetyl-L-glutamyl 5-phosphate + ADP</text>
        <dbReference type="Rhea" id="RHEA:14629"/>
        <dbReference type="ChEBI" id="CHEBI:30616"/>
        <dbReference type="ChEBI" id="CHEBI:44337"/>
        <dbReference type="ChEBI" id="CHEBI:57936"/>
        <dbReference type="ChEBI" id="CHEBI:456216"/>
        <dbReference type="EC" id="2.7.2.8"/>
    </reaction>
</comment>
<evidence type="ECO:0000256" key="4">
    <source>
        <dbReference type="ARBA" id="ARBA00022679"/>
    </source>
</evidence>
<accession>A0A154L7J9</accession>
<dbReference type="PANTHER" id="PTHR23342">
    <property type="entry name" value="N-ACETYLGLUTAMATE SYNTHASE"/>
    <property type="match status" value="1"/>
</dbReference>
<dbReference type="NCBIfam" id="TIGR00761">
    <property type="entry name" value="argB"/>
    <property type="match status" value="1"/>
</dbReference>
<dbReference type="EC" id="2.7.2.8" evidence="9"/>
<protein>
    <recommendedName>
        <fullName evidence="9">Acetylglutamate kinase</fullName>
        <ecNumber evidence="9">2.7.2.8</ecNumber>
    </recommendedName>
    <alternativeName>
        <fullName evidence="9">N-acetyl-L-glutamate 5-phosphotransferase</fullName>
    </alternativeName>
    <alternativeName>
        <fullName evidence="9">NAG kinase</fullName>
        <shortName evidence="9">NAGK</shortName>
    </alternativeName>
</protein>
<feature type="site" description="Transition state stabilizer" evidence="9">
    <location>
        <position position="44"/>
    </location>
</feature>
<keyword evidence="6 9" id="KW-0418">Kinase</keyword>
<dbReference type="UniPathway" id="UPA00068">
    <property type="reaction ID" value="UER00107"/>
</dbReference>
<dbReference type="RefSeq" id="WP_062950729.1">
    <property type="nucleotide sequence ID" value="NZ_LPVY01000006.1"/>
</dbReference>
<dbReference type="InterPro" id="IPR001057">
    <property type="entry name" value="Glu/AcGlu_kinase"/>
</dbReference>
<comment type="pathway">
    <text evidence="1 9">Amino-acid biosynthesis; L-arginine biosynthesis; N(2)-acetyl-L-ornithine from L-glutamate: step 2/4.</text>
</comment>
<comment type="subcellular location">
    <subcellularLocation>
        <location evidence="9">Cytoplasm</location>
    </subcellularLocation>
</comment>
<dbReference type="InterPro" id="IPR036393">
    <property type="entry name" value="AceGlu_kinase-like_sf"/>
</dbReference>
<feature type="domain" description="Aspartate/glutamate/uridylate kinase" evidence="10">
    <location>
        <begin position="40"/>
        <end position="285"/>
    </location>
</feature>
<evidence type="ECO:0000259" key="10">
    <source>
        <dbReference type="Pfam" id="PF00696"/>
    </source>
</evidence>
<keyword evidence="2 9" id="KW-0055">Arginine biosynthesis</keyword>
<dbReference type="PIRSF" id="PIRSF000728">
    <property type="entry name" value="NAGK"/>
    <property type="match status" value="1"/>
</dbReference>
<feature type="site" description="Transition state stabilizer" evidence="9">
    <location>
        <position position="266"/>
    </location>
</feature>
<evidence type="ECO:0000256" key="2">
    <source>
        <dbReference type="ARBA" id="ARBA00022571"/>
    </source>
</evidence>
<evidence type="ECO:0000256" key="7">
    <source>
        <dbReference type="ARBA" id="ARBA00022840"/>
    </source>
</evidence>
<evidence type="ECO:0000256" key="3">
    <source>
        <dbReference type="ARBA" id="ARBA00022605"/>
    </source>
</evidence>
<sequence>MNEEVRSDEENSESSAYRTLARAKVLSEALPYMRRYNGQTIVVKYGGHAMGDPELARLFAQDMVLLKQVGMNPIVVHGGGPQIGQMLKELNIQSEFVDGLRVTDQQTIDVVEMVLAGKINKEIVSNINRAGGVSVGLCGKDAHLIKARKLQRTKRDPESNIEKVLDLGFVGEPVEVNPHVLDCFINTDIIPVIAPIGVGEDGQTYNINADTAAGAIAKAVGARRLYMLTDVKGILDGEKQLVRDADIDSINAMIADGTIQGGMIPKTETCMDAVRNGVEAAVIVDGRAPHAVLLELFTERGAGTMIRGG</sequence>
<dbReference type="InterPro" id="IPR001048">
    <property type="entry name" value="Asp/Glu/Uridylate_kinase"/>
</dbReference>
<dbReference type="GO" id="GO:0005737">
    <property type="term" value="C:cytoplasm"/>
    <property type="evidence" value="ECO:0007669"/>
    <property type="project" value="UniProtKB-SubCell"/>
</dbReference>
<dbReference type="Pfam" id="PF00696">
    <property type="entry name" value="AA_kinase"/>
    <property type="match status" value="1"/>
</dbReference>
<keyword evidence="5 9" id="KW-0547">Nucleotide-binding</keyword>
<organism evidence="11 12">
    <name type="scientific">Thalassospira lucentensis</name>
    <dbReference type="NCBI Taxonomy" id="168935"/>
    <lineage>
        <taxon>Bacteria</taxon>
        <taxon>Pseudomonadati</taxon>
        <taxon>Pseudomonadota</taxon>
        <taxon>Alphaproteobacteria</taxon>
        <taxon>Rhodospirillales</taxon>
        <taxon>Thalassospiraceae</taxon>
        <taxon>Thalassospira</taxon>
    </lineage>
</organism>
<dbReference type="FunFam" id="3.40.1160.10:FF:000004">
    <property type="entry name" value="Acetylglutamate kinase"/>
    <property type="match status" value="1"/>
</dbReference>
<dbReference type="Gene3D" id="3.40.1160.10">
    <property type="entry name" value="Acetylglutamate kinase-like"/>
    <property type="match status" value="1"/>
</dbReference>
<dbReference type="GO" id="GO:0042450">
    <property type="term" value="P:L-arginine biosynthetic process via ornithine"/>
    <property type="evidence" value="ECO:0007669"/>
    <property type="project" value="UniProtKB-UniRule"/>
</dbReference>
<feature type="binding site" evidence="9">
    <location>
        <position position="206"/>
    </location>
    <ligand>
        <name>substrate</name>
    </ligand>
</feature>
<dbReference type="OrthoDB" id="9803155at2"/>
<feature type="binding site" evidence="9">
    <location>
        <position position="101"/>
    </location>
    <ligand>
        <name>substrate</name>
    </ligand>
</feature>
<dbReference type="GO" id="GO:0005524">
    <property type="term" value="F:ATP binding"/>
    <property type="evidence" value="ECO:0007669"/>
    <property type="project" value="UniProtKB-UniRule"/>
</dbReference>
<comment type="function">
    <text evidence="9">Catalyzes the ATP-dependent phosphorylation of N-acetyl-L-glutamate.</text>
</comment>
<evidence type="ECO:0000313" key="12">
    <source>
        <dbReference type="Proteomes" id="UP000076335"/>
    </source>
</evidence>
<keyword evidence="4 9" id="KW-0808">Transferase</keyword>
<keyword evidence="3 9" id="KW-0028">Amino-acid biosynthesis</keyword>
<dbReference type="Proteomes" id="UP000076335">
    <property type="component" value="Unassembled WGS sequence"/>
</dbReference>
<dbReference type="CDD" id="cd04250">
    <property type="entry name" value="AAK_NAGK-C"/>
    <property type="match status" value="1"/>
</dbReference>
<dbReference type="EMBL" id="LPVY01000006">
    <property type="protein sequence ID" value="KZB66388.1"/>
    <property type="molecule type" value="Genomic_DNA"/>
</dbReference>
<keyword evidence="7 9" id="KW-0067">ATP-binding</keyword>
<dbReference type="InterPro" id="IPR004662">
    <property type="entry name" value="AcgluKinase_fam"/>
</dbReference>
<evidence type="ECO:0000256" key="9">
    <source>
        <dbReference type="HAMAP-Rule" id="MF_00082"/>
    </source>
</evidence>
<dbReference type="InterPro" id="IPR041727">
    <property type="entry name" value="NAGK-C"/>
</dbReference>
<comment type="caution">
    <text evidence="11">The sequence shown here is derived from an EMBL/GenBank/DDBJ whole genome shotgun (WGS) entry which is preliminary data.</text>
</comment>
<dbReference type="HAMAP" id="MF_00082">
    <property type="entry name" value="ArgB"/>
    <property type="match status" value="1"/>
</dbReference>
<comment type="similarity">
    <text evidence="9">Belongs to the acetylglutamate kinase family. ArgB subfamily.</text>
</comment>
<gene>
    <name evidence="9" type="primary">argB</name>
    <name evidence="11" type="ORF">AUP42_16220</name>
</gene>
<dbReference type="GO" id="GO:0003991">
    <property type="term" value="F:acetylglutamate kinase activity"/>
    <property type="evidence" value="ECO:0007669"/>
    <property type="project" value="UniProtKB-UniRule"/>
</dbReference>
<name>A0A154L7J9_9PROT</name>
<evidence type="ECO:0000256" key="1">
    <source>
        <dbReference type="ARBA" id="ARBA00004828"/>
    </source>
</evidence>
<feature type="binding site" evidence="9">
    <location>
        <begin position="79"/>
        <end position="80"/>
    </location>
    <ligand>
        <name>substrate</name>
    </ligand>
</feature>
<evidence type="ECO:0000256" key="5">
    <source>
        <dbReference type="ARBA" id="ARBA00022741"/>
    </source>
</evidence>
<proteinExistence type="inferred from homology"/>
<reference evidence="11 12" key="1">
    <citation type="submission" date="2015-12" db="EMBL/GenBank/DDBJ databases">
        <title>Genome sequence of Thalassospira lucentensis MCCC 1A02072.</title>
        <authorList>
            <person name="Lu L."/>
            <person name="Lai Q."/>
            <person name="Shao Z."/>
            <person name="Qian P."/>
        </authorList>
    </citation>
    <scope>NUCLEOTIDE SEQUENCE [LARGE SCALE GENOMIC DNA]</scope>
    <source>
        <strain evidence="11 12">MCCC 1A02072</strain>
    </source>
</reference>
<dbReference type="AlphaFoldDB" id="A0A154L7J9"/>
<dbReference type="InterPro" id="IPR037528">
    <property type="entry name" value="ArgB"/>
</dbReference>
<dbReference type="PRINTS" id="PR00474">
    <property type="entry name" value="GLU5KINASE"/>
</dbReference>
<dbReference type="SUPFAM" id="SSF53633">
    <property type="entry name" value="Carbamate kinase-like"/>
    <property type="match status" value="1"/>
</dbReference>